<name>A0ACD3QSZ3_LARCR</name>
<evidence type="ECO:0000313" key="1">
    <source>
        <dbReference type="EMBL" id="TMS10371.1"/>
    </source>
</evidence>
<dbReference type="Proteomes" id="UP000793456">
    <property type="component" value="Chromosome XIV"/>
</dbReference>
<dbReference type="EMBL" id="CM011687">
    <property type="protein sequence ID" value="TMS10371.1"/>
    <property type="molecule type" value="Genomic_DNA"/>
</dbReference>
<accession>A0ACD3QSZ3</accession>
<evidence type="ECO:0000313" key="2">
    <source>
        <dbReference type="Proteomes" id="UP000793456"/>
    </source>
</evidence>
<comment type="caution">
    <text evidence="1">The sequence shown here is derived from an EMBL/GenBank/DDBJ whole genome shotgun (WGS) entry which is preliminary data.</text>
</comment>
<proteinExistence type="predicted"/>
<organism evidence="1 2">
    <name type="scientific">Larimichthys crocea</name>
    <name type="common">Large yellow croaker</name>
    <name type="synonym">Pseudosciaena crocea</name>
    <dbReference type="NCBI Taxonomy" id="215358"/>
    <lineage>
        <taxon>Eukaryota</taxon>
        <taxon>Metazoa</taxon>
        <taxon>Chordata</taxon>
        <taxon>Craniata</taxon>
        <taxon>Vertebrata</taxon>
        <taxon>Euteleostomi</taxon>
        <taxon>Actinopterygii</taxon>
        <taxon>Neopterygii</taxon>
        <taxon>Teleostei</taxon>
        <taxon>Neoteleostei</taxon>
        <taxon>Acanthomorphata</taxon>
        <taxon>Eupercaria</taxon>
        <taxon>Sciaenidae</taxon>
        <taxon>Larimichthys</taxon>
    </lineage>
</organism>
<sequence length="350" mass="38943">MNKLLVITVLVALLALSAESFRVPRQTDEDQGTVAKVTGTFKTYYDSAVNTASGYLERIKGLKLEEKAKTVPVNVMDNGCKELDNSKLIGAIFLDFSSAVDVIIHNLLVARLKCYDCTPLTLWQEVRLHYGRSSCSGALINQWWIATSFTCSPTSSDAIVSLGEHDITVEEGTEQHIRVAAVIPHSPYRSSLHSLTLVRLAEPARFTKYVQPIPLPRRCPQPGETCYVSGWGSTIPNNYSPSQQLKCITVPIVNDQTCERAFPSDLYWSDGMVCAGQEHTDNCMYDASSVLVCDGELQGLQWHNHGCRDRANPTVYTKMCKYNRWINQVMDSYFQTTTAGTTPANINNNE</sequence>
<gene>
    <name evidence="1" type="ORF">E3U43_019364</name>
</gene>
<keyword evidence="2" id="KW-1185">Reference proteome</keyword>
<reference evidence="1" key="1">
    <citation type="submission" date="2018-11" db="EMBL/GenBank/DDBJ databases">
        <title>The sequence and de novo assembly of Larimichthys crocea genome using PacBio and Hi-C technologies.</title>
        <authorList>
            <person name="Xu P."/>
            <person name="Chen B."/>
            <person name="Zhou Z."/>
            <person name="Ke Q."/>
            <person name="Wu Y."/>
            <person name="Bai H."/>
            <person name="Pu F."/>
        </authorList>
    </citation>
    <scope>NUCLEOTIDE SEQUENCE</scope>
    <source>
        <tissue evidence="1">Muscle</tissue>
    </source>
</reference>
<protein>
    <submittedName>
        <fullName evidence="1">Uncharacterized protein</fullName>
    </submittedName>
</protein>